<dbReference type="InterPro" id="IPR001466">
    <property type="entry name" value="Beta-lactam-related"/>
</dbReference>
<evidence type="ECO:0000256" key="2">
    <source>
        <dbReference type="SAM" id="MobiDB-lite"/>
    </source>
</evidence>
<comment type="caution">
    <text evidence="5">The sequence shown here is derived from an EMBL/GenBank/DDBJ whole genome shotgun (WGS) entry which is preliminary data.</text>
</comment>
<keyword evidence="3" id="KW-0732">Signal</keyword>
<evidence type="ECO:0000313" key="6">
    <source>
        <dbReference type="Proteomes" id="UP000244240"/>
    </source>
</evidence>
<dbReference type="InterPro" id="IPR012338">
    <property type="entry name" value="Beta-lactam/transpept-like"/>
</dbReference>
<evidence type="ECO:0000256" key="1">
    <source>
        <dbReference type="ARBA" id="ARBA00022801"/>
    </source>
</evidence>
<evidence type="ECO:0000313" key="5">
    <source>
        <dbReference type="EMBL" id="PTX64805.1"/>
    </source>
</evidence>
<dbReference type="Pfam" id="PF00144">
    <property type="entry name" value="Beta-lactamase"/>
    <property type="match status" value="1"/>
</dbReference>
<feature type="domain" description="Beta-lactamase-related" evidence="4">
    <location>
        <begin position="92"/>
        <end position="435"/>
    </location>
</feature>
<keyword evidence="1" id="KW-0378">Hydrolase</keyword>
<dbReference type="Gene3D" id="3.40.710.10">
    <property type="entry name" value="DD-peptidase/beta-lactamase superfamily"/>
    <property type="match status" value="1"/>
</dbReference>
<dbReference type="Proteomes" id="UP000244240">
    <property type="component" value="Unassembled WGS sequence"/>
</dbReference>
<keyword evidence="6" id="KW-1185">Reference proteome</keyword>
<dbReference type="PANTHER" id="PTHR43283:SF11">
    <property type="entry name" value="BETA-LACTAMASE-RELATED DOMAIN-CONTAINING PROTEIN"/>
    <property type="match status" value="1"/>
</dbReference>
<evidence type="ECO:0000256" key="3">
    <source>
        <dbReference type="SAM" id="SignalP"/>
    </source>
</evidence>
<dbReference type="EMBL" id="QBKR01000001">
    <property type="protein sequence ID" value="PTX64805.1"/>
    <property type="molecule type" value="Genomic_DNA"/>
</dbReference>
<dbReference type="GO" id="GO:0016787">
    <property type="term" value="F:hydrolase activity"/>
    <property type="evidence" value="ECO:0007669"/>
    <property type="project" value="UniProtKB-KW"/>
</dbReference>
<organism evidence="5 6">
    <name type="scientific">Melghirimyces profundicolus</name>
    <dbReference type="NCBI Taxonomy" id="1242148"/>
    <lineage>
        <taxon>Bacteria</taxon>
        <taxon>Bacillati</taxon>
        <taxon>Bacillota</taxon>
        <taxon>Bacilli</taxon>
        <taxon>Bacillales</taxon>
        <taxon>Thermoactinomycetaceae</taxon>
        <taxon>Melghirimyces</taxon>
    </lineage>
</organism>
<dbReference type="RefSeq" id="WP_245920604.1">
    <property type="nucleotide sequence ID" value="NZ_QBKR01000001.1"/>
</dbReference>
<feature type="region of interest" description="Disordered" evidence="2">
    <location>
        <begin position="49"/>
        <end position="81"/>
    </location>
</feature>
<dbReference type="AlphaFoldDB" id="A0A2T6C910"/>
<dbReference type="PANTHER" id="PTHR43283">
    <property type="entry name" value="BETA-LACTAMASE-RELATED"/>
    <property type="match status" value="1"/>
</dbReference>
<dbReference type="InterPro" id="IPR050789">
    <property type="entry name" value="Diverse_Enzym_Activities"/>
</dbReference>
<evidence type="ECO:0000259" key="4">
    <source>
        <dbReference type="Pfam" id="PF00144"/>
    </source>
</evidence>
<gene>
    <name evidence="5" type="ORF">C8P63_10121</name>
</gene>
<feature type="chain" id="PRO_5039430434" evidence="3">
    <location>
        <begin position="26"/>
        <end position="582"/>
    </location>
</feature>
<protein>
    <submittedName>
        <fullName evidence="5">CubicO group peptidase (Beta-lactamase class C family)</fullName>
    </submittedName>
</protein>
<accession>A0A2T6C910</accession>
<dbReference type="SUPFAM" id="SSF56601">
    <property type="entry name" value="beta-lactamase/transpeptidase-like"/>
    <property type="match status" value="1"/>
</dbReference>
<proteinExistence type="predicted"/>
<sequence>MARCFAGQKAVAVALTWTLLTPATALGSEAPPEPTIEPKAAVKKEVNPMEKGQPAYGDPFPWDEPAPISPRLHPGHPASAGMKEKPLKAIDPFMEQSVESGVMPGSVVLVARRGTIVKQEAYGHAARYKDDRGNPLEHPVPMKEDTIFDLASISKVFTTVAAMKLYEQGKFKLDDPVAKYIPEFAVNGKEKVTIRQLMTHTSGFEPWIPLYTMGENREERLQIVFSHPLANEPGTTYTYSDLNLITLGALVERISGQRLDRFVREQLTKPLGMKDTLYNPPASLKHRIAATEYQPWTDRGMVWGSVHDENAWSLDGVAGHAGVFSTAKDLAVFAHMLLNDGKYGDVRILKPETVALMEENRNAAFPGEDHGLGWELNQGWYMDALADIHTMGHTGYTGTSLVVSRDNGVIAITLTNRVHPTRNTVSTNPVRRQAARLTADAIPVSIPGNGTAWFSGYGDHLDRSLASGKLTDPAGKRTLTFETWYRVEAEPDSGPPDFGVVEVSSDGENWSAIGDPLKGNSKGWKAMKLTVPADTRYLRFRYHTDGYANGRGWYVKDPALKDAFGRTLDVHWSGDGWEKRNW</sequence>
<feature type="signal peptide" evidence="3">
    <location>
        <begin position="1"/>
        <end position="25"/>
    </location>
</feature>
<name>A0A2T6C910_9BACL</name>
<reference evidence="5 6" key="1">
    <citation type="submission" date="2018-04" db="EMBL/GenBank/DDBJ databases">
        <title>Genomic Encyclopedia of Archaeal and Bacterial Type Strains, Phase II (KMG-II): from individual species to whole genera.</title>
        <authorList>
            <person name="Goeker M."/>
        </authorList>
    </citation>
    <scope>NUCLEOTIDE SEQUENCE [LARGE SCALE GENOMIC DNA]</scope>
    <source>
        <strain evidence="5 6">DSM 45787</strain>
    </source>
</reference>